<sequence length="229" mass="27016">MQKYKNYEQIIIDGRSKDNTPIIVKKYMMKNPKISFFSRTAKGISNAFNIGLQKVKGKYVYFLNNDDFFYDNGVLADTASFLEKKDRDWIYGKINVLESTGESLGIFPERKIFQLASSRLLKYFNFIPHQAVFMKKSILDTYGGFREDLKVNMDYELYLRISKNTKWLFLDRIIANYLIRHDAASSSIRNRIMNMKSFEEIQALYLNSTGRFIAKGANYFIDRYNKTYR</sequence>
<dbReference type="InterPro" id="IPR001173">
    <property type="entry name" value="Glyco_trans_2-like"/>
</dbReference>
<keyword evidence="2" id="KW-0808">Transferase</keyword>
<evidence type="ECO:0000313" key="3">
    <source>
        <dbReference type="Proteomes" id="UP000034081"/>
    </source>
</evidence>
<proteinExistence type="predicted"/>
<gene>
    <name evidence="2" type="ORF">UT08_C0001G0038</name>
</gene>
<dbReference type="GO" id="GO:0016740">
    <property type="term" value="F:transferase activity"/>
    <property type="evidence" value="ECO:0007669"/>
    <property type="project" value="UniProtKB-KW"/>
</dbReference>
<organism evidence="2 3">
    <name type="scientific">Candidatus Woesebacteria bacterium GW2011_GWB1_38_8</name>
    <dbReference type="NCBI Taxonomy" id="1618570"/>
    <lineage>
        <taxon>Bacteria</taxon>
        <taxon>Candidatus Woeseibacteriota</taxon>
    </lineage>
</organism>
<dbReference type="PANTHER" id="PTHR22916">
    <property type="entry name" value="GLYCOSYLTRANSFERASE"/>
    <property type="match status" value="1"/>
</dbReference>
<dbReference type="EMBL" id="LBVL01000001">
    <property type="protein sequence ID" value="KKQ86172.1"/>
    <property type="molecule type" value="Genomic_DNA"/>
</dbReference>
<dbReference type="PANTHER" id="PTHR22916:SF67">
    <property type="entry name" value="COLANIC ACID BIOSYNTHESIS GLYCOSYL TRANSFERASE WCAE-RELATED"/>
    <property type="match status" value="1"/>
</dbReference>
<dbReference type="Pfam" id="PF00535">
    <property type="entry name" value="Glycos_transf_2"/>
    <property type="match status" value="1"/>
</dbReference>
<evidence type="ECO:0000259" key="1">
    <source>
        <dbReference type="Pfam" id="PF00535"/>
    </source>
</evidence>
<comment type="caution">
    <text evidence="2">The sequence shown here is derived from an EMBL/GenBank/DDBJ whole genome shotgun (WGS) entry which is preliminary data.</text>
</comment>
<feature type="domain" description="Glycosyltransferase 2-like" evidence="1">
    <location>
        <begin position="2"/>
        <end position="136"/>
    </location>
</feature>
<dbReference type="Gene3D" id="3.90.550.10">
    <property type="entry name" value="Spore Coat Polysaccharide Biosynthesis Protein SpsA, Chain A"/>
    <property type="match status" value="1"/>
</dbReference>
<protein>
    <submittedName>
        <fullName evidence="2">Glycosyl transferase family 2</fullName>
    </submittedName>
</protein>
<reference evidence="2 3" key="1">
    <citation type="journal article" date="2015" name="Nature">
        <title>rRNA introns, odd ribosomes, and small enigmatic genomes across a large radiation of phyla.</title>
        <authorList>
            <person name="Brown C.T."/>
            <person name="Hug L.A."/>
            <person name="Thomas B.C."/>
            <person name="Sharon I."/>
            <person name="Castelle C.J."/>
            <person name="Singh A."/>
            <person name="Wilkins M.J."/>
            <person name="Williams K.H."/>
            <person name="Banfield J.F."/>
        </authorList>
    </citation>
    <scope>NUCLEOTIDE SEQUENCE [LARGE SCALE GENOMIC DNA]</scope>
</reference>
<dbReference type="Proteomes" id="UP000034081">
    <property type="component" value="Unassembled WGS sequence"/>
</dbReference>
<dbReference type="STRING" id="1618570.UT08_C0001G0038"/>
<evidence type="ECO:0000313" key="2">
    <source>
        <dbReference type="EMBL" id="KKQ86172.1"/>
    </source>
</evidence>
<dbReference type="AlphaFoldDB" id="A0A0G0L583"/>
<name>A0A0G0L583_9BACT</name>
<accession>A0A0G0L583</accession>
<dbReference type="SUPFAM" id="SSF53448">
    <property type="entry name" value="Nucleotide-diphospho-sugar transferases"/>
    <property type="match status" value="1"/>
</dbReference>
<dbReference type="InterPro" id="IPR029044">
    <property type="entry name" value="Nucleotide-diphossugar_trans"/>
</dbReference>